<evidence type="ECO:0000313" key="3">
    <source>
        <dbReference type="EMBL" id="KAK0639686.1"/>
    </source>
</evidence>
<proteinExistence type="predicted"/>
<gene>
    <name evidence="3" type="ORF">B0T16DRAFT_423571</name>
</gene>
<comment type="caution">
    <text evidence="3">The sequence shown here is derived from an EMBL/GenBank/DDBJ whole genome shotgun (WGS) entry which is preliminary data.</text>
</comment>
<dbReference type="EMBL" id="JAULSV010000007">
    <property type="protein sequence ID" value="KAK0639686.1"/>
    <property type="molecule type" value="Genomic_DNA"/>
</dbReference>
<accession>A0AA39XU31</accession>
<name>A0AA39XU31_9PEZI</name>
<feature type="compositionally biased region" description="Low complexity" evidence="1">
    <location>
        <begin position="503"/>
        <end position="516"/>
    </location>
</feature>
<feature type="region of interest" description="Disordered" evidence="1">
    <location>
        <begin position="500"/>
        <end position="547"/>
    </location>
</feature>
<organism evidence="3 4">
    <name type="scientific">Cercophora newfieldiana</name>
    <dbReference type="NCBI Taxonomy" id="92897"/>
    <lineage>
        <taxon>Eukaryota</taxon>
        <taxon>Fungi</taxon>
        <taxon>Dikarya</taxon>
        <taxon>Ascomycota</taxon>
        <taxon>Pezizomycotina</taxon>
        <taxon>Sordariomycetes</taxon>
        <taxon>Sordariomycetidae</taxon>
        <taxon>Sordariales</taxon>
        <taxon>Lasiosphaeriaceae</taxon>
        <taxon>Cercophora</taxon>
    </lineage>
</organism>
<keyword evidence="4" id="KW-1185">Reference proteome</keyword>
<evidence type="ECO:0000313" key="4">
    <source>
        <dbReference type="Proteomes" id="UP001174936"/>
    </source>
</evidence>
<dbReference type="AlphaFoldDB" id="A0AA39XU31"/>
<feature type="transmembrane region" description="Helical" evidence="2">
    <location>
        <begin position="51"/>
        <end position="69"/>
    </location>
</feature>
<evidence type="ECO:0000256" key="1">
    <source>
        <dbReference type="SAM" id="MobiDB-lite"/>
    </source>
</evidence>
<evidence type="ECO:0000256" key="2">
    <source>
        <dbReference type="SAM" id="Phobius"/>
    </source>
</evidence>
<dbReference type="Proteomes" id="UP001174936">
    <property type="component" value="Unassembled WGS sequence"/>
</dbReference>
<reference evidence="3" key="1">
    <citation type="submission" date="2023-06" db="EMBL/GenBank/DDBJ databases">
        <title>Genome-scale phylogeny and comparative genomics of the fungal order Sordariales.</title>
        <authorList>
            <consortium name="Lawrence Berkeley National Laboratory"/>
            <person name="Hensen N."/>
            <person name="Bonometti L."/>
            <person name="Westerberg I."/>
            <person name="Brannstrom I.O."/>
            <person name="Guillou S."/>
            <person name="Cros-Aarteil S."/>
            <person name="Calhoun S."/>
            <person name="Haridas S."/>
            <person name="Kuo A."/>
            <person name="Mondo S."/>
            <person name="Pangilinan J."/>
            <person name="Riley R."/>
            <person name="Labutti K."/>
            <person name="Andreopoulos B."/>
            <person name="Lipzen A."/>
            <person name="Chen C."/>
            <person name="Yanf M."/>
            <person name="Daum C."/>
            <person name="Ng V."/>
            <person name="Clum A."/>
            <person name="Steindorff A."/>
            <person name="Ohm R."/>
            <person name="Martin F."/>
            <person name="Silar P."/>
            <person name="Natvig D."/>
            <person name="Lalanne C."/>
            <person name="Gautier V."/>
            <person name="Ament-Velasquez S.L."/>
            <person name="Kruys A."/>
            <person name="Hutchinson M.I."/>
            <person name="Powell A.J."/>
            <person name="Barry K."/>
            <person name="Miller A.N."/>
            <person name="Grigoriev I.V."/>
            <person name="Debuchy R."/>
            <person name="Gladieux P."/>
            <person name="Thoren M.H."/>
            <person name="Johannesson H."/>
        </authorList>
    </citation>
    <scope>NUCLEOTIDE SEQUENCE</scope>
    <source>
        <strain evidence="3">SMH2532-1</strain>
    </source>
</reference>
<feature type="transmembrane region" description="Helical" evidence="2">
    <location>
        <begin position="153"/>
        <end position="178"/>
    </location>
</feature>
<sequence>MKANGTVEPPRPKASSIWDTFNIKQWLAEKRGPEQTKVILSRSPLIRIEQIIIHLIPIGITAAVLTLALTETYWNDPFDPINNTKLQGLQFAAKVYETFIVLSLASTVLDVLRRGLLGRHGVPLGALVTSYSFDRISSLFSPAFWTALWSSSWLLVFILTIAVLLAAASGPSAAIALIPRLEWWSVPQIELFRGDSSSFGWESRYTINSPASQLWPSTVDSSHLPGKECLLPPGQQLPTCPGAGYPLLLGLATPSLSSGGGQPSPLSPLNLTVPESVAATTMFIRQLTSEQECVFDEDDAPTPYAVVSSTPSFTVAASVWNFLEINNWSLYNKWDRPLIEIESFNGLPPVKPFVQVNCNWTSHATSPTVEFPSYGFVTPGMSPAKRNEIRRYCSTTKGVPNHYSGQKWAVDQSTVINRNILNQHIKDKTIHFRWVDLAPKYPIHPSLAALIYIPDCDAPSSLLTLTCSLDARWIPTKAWIEPQTSIQILGLAGGKHEFLDAMPSKPSSPSSSSTPPQRAMATITHSPCKPYGPPSALSSPTASLASV</sequence>
<keyword evidence="2" id="KW-1133">Transmembrane helix</keyword>
<keyword evidence="2" id="KW-0812">Transmembrane</keyword>
<feature type="compositionally biased region" description="Low complexity" evidence="1">
    <location>
        <begin position="534"/>
        <end position="547"/>
    </location>
</feature>
<feature type="transmembrane region" description="Helical" evidence="2">
    <location>
        <begin position="89"/>
        <end position="109"/>
    </location>
</feature>
<protein>
    <submittedName>
        <fullName evidence="3">Uncharacterized protein</fullName>
    </submittedName>
</protein>
<keyword evidence="2" id="KW-0472">Membrane</keyword>